<dbReference type="PANTHER" id="PTHR33406">
    <property type="entry name" value="MEMBRANE PROTEIN MJ1562-RELATED"/>
    <property type="match status" value="1"/>
</dbReference>
<evidence type="ECO:0000259" key="7">
    <source>
        <dbReference type="PROSITE" id="PS50156"/>
    </source>
</evidence>
<dbReference type="SUPFAM" id="SSF82866">
    <property type="entry name" value="Multidrug efflux transporter AcrB transmembrane domain"/>
    <property type="match status" value="2"/>
</dbReference>
<feature type="transmembrane region" description="Helical" evidence="6">
    <location>
        <begin position="279"/>
        <end position="300"/>
    </location>
</feature>
<keyword evidence="9" id="KW-1185">Reference proteome</keyword>
<evidence type="ECO:0000313" key="9">
    <source>
        <dbReference type="Proteomes" id="UP000217265"/>
    </source>
</evidence>
<feature type="transmembrane region" description="Helical" evidence="6">
    <location>
        <begin position="321"/>
        <end position="344"/>
    </location>
</feature>
<proteinExistence type="predicted"/>
<protein>
    <submittedName>
        <fullName evidence="8">RND transporter</fullName>
    </submittedName>
</protein>
<evidence type="ECO:0000256" key="3">
    <source>
        <dbReference type="ARBA" id="ARBA00022692"/>
    </source>
</evidence>
<feature type="transmembrane region" description="Helical" evidence="6">
    <location>
        <begin position="739"/>
        <end position="763"/>
    </location>
</feature>
<keyword evidence="5 6" id="KW-0472">Membrane</keyword>
<evidence type="ECO:0000256" key="4">
    <source>
        <dbReference type="ARBA" id="ARBA00022989"/>
    </source>
</evidence>
<feature type="domain" description="SSD" evidence="7">
    <location>
        <begin position="248"/>
        <end position="375"/>
    </location>
</feature>
<gene>
    <name evidence="8" type="ORF">CMV30_16425</name>
</gene>
<feature type="transmembrane region" description="Helical" evidence="6">
    <location>
        <begin position="664"/>
        <end position="684"/>
    </location>
</feature>
<feature type="transmembrane region" description="Helical" evidence="6">
    <location>
        <begin position="396"/>
        <end position="424"/>
    </location>
</feature>
<dbReference type="Pfam" id="PF03176">
    <property type="entry name" value="MMPL"/>
    <property type="match status" value="2"/>
</dbReference>
<reference evidence="8 9" key="1">
    <citation type="submission" date="2017-09" db="EMBL/GenBank/DDBJ databases">
        <title>Complete genome sequence of Verrucomicrobial strain HZ-65, isolated from freshwater.</title>
        <authorList>
            <person name="Choi A."/>
        </authorList>
    </citation>
    <scope>NUCLEOTIDE SEQUENCE [LARGE SCALE GENOMIC DNA]</scope>
    <source>
        <strain evidence="8 9">HZ-65</strain>
    </source>
</reference>
<evidence type="ECO:0000256" key="1">
    <source>
        <dbReference type="ARBA" id="ARBA00004651"/>
    </source>
</evidence>
<feature type="transmembrane region" description="Helical" evidence="6">
    <location>
        <begin position="704"/>
        <end position="727"/>
    </location>
</feature>
<accession>A0A290QIP2</accession>
<dbReference type="KEGG" id="vbh:CMV30_16425"/>
<dbReference type="AlphaFoldDB" id="A0A290QIP2"/>
<name>A0A290QIP2_9BACT</name>
<dbReference type="PANTHER" id="PTHR33406:SF10">
    <property type="entry name" value="SSD DOMAIN-CONTAINING PROTEIN"/>
    <property type="match status" value="1"/>
</dbReference>
<keyword evidence="2" id="KW-1003">Cell membrane</keyword>
<feature type="transmembrane region" description="Helical" evidence="6">
    <location>
        <begin position="224"/>
        <end position="243"/>
    </location>
</feature>
<dbReference type="PROSITE" id="PS50156">
    <property type="entry name" value="SSD"/>
    <property type="match status" value="1"/>
</dbReference>
<dbReference type="GO" id="GO:0005886">
    <property type="term" value="C:plasma membrane"/>
    <property type="evidence" value="ECO:0007669"/>
    <property type="project" value="UniProtKB-SubCell"/>
</dbReference>
<keyword evidence="3 6" id="KW-0812">Transmembrane</keyword>
<dbReference type="OrthoDB" id="174814at2"/>
<evidence type="ECO:0000256" key="2">
    <source>
        <dbReference type="ARBA" id="ARBA00022475"/>
    </source>
</evidence>
<feature type="transmembrane region" description="Helical" evidence="6">
    <location>
        <begin position="350"/>
        <end position="375"/>
    </location>
</feature>
<keyword evidence="4 6" id="KW-1133">Transmembrane helix</keyword>
<dbReference type="Gene3D" id="1.20.1640.10">
    <property type="entry name" value="Multidrug efflux transporter AcrB transmembrane domain"/>
    <property type="match status" value="2"/>
</dbReference>
<feature type="transmembrane region" description="Helical" evidence="6">
    <location>
        <begin position="611"/>
        <end position="629"/>
    </location>
</feature>
<dbReference type="InterPro" id="IPR000731">
    <property type="entry name" value="SSD"/>
</dbReference>
<dbReference type="EMBL" id="CP023344">
    <property type="protein sequence ID" value="ATC66206.1"/>
    <property type="molecule type" value="Genomic_DNA"/>
</dbReference>
<evidence type="ECO:0000256" key="5">
    <source>
        <dbReference type="ARBA" id="ARBA00023136"/>
    </source>
</evidence>
<feature type="transmembrane region" description="Helical" evidence="6">
    <location>
        <begin position="636"/>
        <end position="658"/>
    </location>
</feature>
<organism evidence="8 9">
    <name type="scientific">Nibricoccus aquaticus</name>
    <dbReference type="NCBI Taxonomy" id="2576891"/>
    <lineage>
        <taxon>Bacteria</taxon>
        <taxon>Pseudomonadati</taxon>
        <taxon>Verrucomicrobiota</taxon>
        <taxon>Opitutia</taxon>
        <taxon>Opitutales</taxon>
        <taxon>Opitutaceae</taxon>
        <taxon>Nibricoccus</taxon>
    </lineage>
</organism>
<dbReference type="Proteomes" id="UP000217265">
    <property type="component" value="Chromosome"/>
</dbReference>
<evidence type="ECO:0000256" key="6">
    <source>
        <dbReference type="SAM" id="Phobius"/>
    </source>
</evidence>
<comment type="subcellular location">
    <subcellularLocation>
        <location evidence="1">Cell membrane</location>
        <topology evidence="1">Multi-pass membrane protein</topology>
    </subcellularLocation>
</comment>
<sequence>MTGFVENLVFRFRGLVIAAFVLLTAWWALCAARTHVDASFTKQLPLEHPYIKVFTQYQDQFGGANRVLIAVMAKNGDMFTPEFFNTLKSATDEVFFLPGVDRGQVQSLFTPNVRYLEVVEDGFSGGPVIPSNFQPTPEAFSAVRENIIKSGKVGQLVANDFSGALISARLMEIDPATGEKIDYLRTAERLETNLREKFTSPSVSVHIIGFARIMGDVSAGARGVLVFFAASFLITGLLVWGFSHSLKLTLAPLLTSLVAVVWQMGALNILGYGIDPMSILVPFLVFAIAISHGLQMVRAFRTEVFEGNDSVTAARSAFRQLLIPGGVALLTDTVGFLTMLVIKIETIRELAITASLGVAAIIVTNLFLLPLLLSYQKLPAPYRAKIAARRKKTDAFWKHFCVIMEPGPSIVILIVSGLLAFFAFHQSQKVRIGDLHAGVPELRQDSRYNLDSALITKKFSIGVDVLTVIVESVPNGCVDHEVVSLIDQFEGRLRSVPGVQSVVSIASVARLLNAGWNEGSLKWRVLPRNPQALAQAVAPIETSTGLLNADGSVMPVFIFLADHKAETLDAVADAVKVFREANPSPKARFQLASGNAGVMAATNEVVAAAQFPILLWVFGAVIVLCLLTFRSVAATLCIVAPLALVSWLAYVVMVWLEIGLKTSTLPIIALGVGIGVDYGIYLFARLQATLRNGEYFEDAMLAAFIQTGSSIVFTGLALAIGTGMWVFSDLKFQADMGLLLTFMFLVNMLAAIVILPAMARWFFHHHTRRRPILPL</sequence>
<dbReference type="InterPro" id="IPR004869">
    <property type="entry name" value="MMPL_dom"/>
</dbReference>
<dbReference type="InterPro" id="IPR050545">
    <property type="entry name" value="Mycobact_MmpL"/>
</dbReference>
<evidence type="ECO:0000313" key="8">
    <source>
        <dbReference type="EMBL" id="ATC66206.1"/>
    </source>
</evidence>